<dbReference type="Proteomes" id="UP001432027">
    <property type="component" value="Unassembled WGS sequence"/>
</dbReference>
<keyword evidence="2" id="KW-1185">Reference proteome</keyword>
<dbReference type="Gene3D" id="1.10.510.10">
    <property type="entry name" value="Transferase(Phosphotransferase) domain 1"/>
    <property type="match status" value="1"/>
</dbReference>
<dbReference type="Gene3D" id="3.30.200.20">
    <property type="entry name" value="Phosphorylase Kinase, domain 1"/>
    <property type="match status" value="1"/>
</dbReference>
<dbReference type="AlphaFoldDB" id="A0AAV5T5C7"/>
<protein>
    <recommendedName>
        <fullName evidence="3">Protein kinase domain-containing protein</fullName>
    </recommendedName>
</protein>
<sequence>QIRIFNDFTLRCNNFRAVSFLPRAPQRTLKDIIPDIKFHSNPDDKYEHWTASDARRLMSKMLTIDPDLCTIADALRDPYVNCWHQEQLENAPLTSPGYDRSLDANKLPLSEWKCDNFLSRILKND</sequence>
<feature type="non-terminal residue" evidence="1">
    <location>
        <position position="1"/>
    </location>
</feature>
<evidence type="ECO:0000313" key="1">
    <source>
        <dbReference type="EMBL" id="GMS86886.1"/>
    </source>
</evidence>
<organism evidence="1 2">
    <name type="scientific">Pristionchus entomophagus</name>
    <dbReference type="NCBI Taxonomy" id="358040"/>
    <lineage>
        <taxon>Eukaryota</taxon>
        <taxon>Metazoa</taxon>
        <taxon>Ecdysozoa</taxon>
        <taxon>Nematoda</taxon>
        <taxon>Chromadorea</taxon>
        <taxon>Rhabditida</taxon>
        <taxon>Rhabditina</taxon>
        <taxon>Diplogasteromorpha</taxon>
        <taxon>Diplogasteroidea</taxon>
        <taxon>Neodiplogasteridae</taxon>
        <taxon>Pristionchus</taxon>
    </lineage>
</organism>
<name>A0AAV5T5C7_9BILA</name>
<evidence type="ECO:0008006" key="3">
    <source>
        <dbReference type="Google" id="ProtNLM"/>
    </source>
</evidence>
<dbReference type="EMBL" id="BTSX01000002">
    <property type="protein sequence ID" value="GMS86886.1"/>
    <property type="molecule type" value="Genomic_DNA"/>
</dbReference>
<comment type="caution">
    <text evidence="1">The sequence shown here is derived from an EMBL/GenBank/DDBJ whole genome shotgun (WGS) entry which is preliminary data.</text>
</comment>
<accession>A0AAV5T5C7</accession>
<gene>
    <name evidence="1" type="ORF">PENTCL1PPCAC_9061</name>
</gene>
<evidence type="ECO:0000313" key="2">
    <source>
        <dbReference type="Proteomes" id="UP001432027"/>
    </source>
</evidence>
<reference evidence="1" key="1">
    <citation type="submission" date="2023-10" db="EMBL/GenBank/DDBJ databases">
        <title>Genome assembly of Pristionchus species.</title>
        <authorList>
            <person name="Yoshida K."/>
            <person name="Sommer R.J."/>
        </authorList>
    </citation>
    <scope>NUCLEOTIDE SEQUENCE</scope>
    <source>
        <strain evidence="1">RS0144</strain>
    </source>
</reference>
<proteinExistence type="predicted"/>